<dbReference type="Gene3D" id="1.20.1050.10">
    <property type="match status" value="1"/>
</dbReference>
<feature type="domain" description="GST N-terminal" evidence="1">
    <location>
        <begin position="3"/>
        <end position="87"/>
    </location>
</feature>
<keyword evidence="4" id="KW-1185">Reference proteome</keyword>
<dbReference type="PANTHER" id="PTHR43968">
    <property type="match status" value="1"/>
</dbReference>
<dbReference type="EMBL" id="ML996689">
    <property type="protein sequence ID" value="KAF2403773.1"/>
    <property type="molecule type" value="Genomic_DNA"/>
</dbReference>
<dbReference type="SFLD" id="SFLDS00019">
    <property type="entry name" value="Glutathione_Transferase_(cytos"/>
    <property type="match status" value="1"/>
</dbReference>
<dbReference type="Gene3D" id="3.40.30.10">
    <property type="entry name" value="Glutaredoxin"/>
    <property type="match status" value="1"/>
</dbReference>
<dbReference type="OrthoDB" id="202840at2759"/>
<dbReference type="CDD" id="cd00299">
    <property type="entry name" value="GST_C_family"/>
    <property type="match status" value="1"/>
</dbReference>
<dbReference type="Pfam" id="PF13409">
    <property type="entry name" value="GST_N_2"/>
    <property type="match status" value="1"/>
</dbReference>
<dbReference type="InterPro" id="IPR010987">
    <property type="entry name" value="Glutathione-S-Trfase_C-like"/>
</dbReference>
<dbReference type="PROSITE" id="PS50404">
    <property type="entry name" value="GST_NTER"/>
    <property type="match status" value="1"/>
</dbReference>
<evidence type="ECO:0000313" key="4">
    <source>
        <dbReference type="Proteomes" id="UP000799640"/>
    </source>
</evidence>
<dbReference type="SFLD" id="SFLDG00358">
    <property type="entry name" value="Main_(cytGST)"/>
    <property type="match status" value="1"/>
</dbReference>
<name>A0A6G1I648_9PEZI</name>
<gene>
    <name evidence="3" type="ORF">EJ06DRAFT_527371</name>
</gene>
<dbReference type="InterPro" id="IPR040079">
    <property type="entry name" value="Glutathione_S-Trfase"/>
</dbReference>
<dbReference type="InterPro" id="IPR036249">
    <property type="entry name" value="Thioredoxin-like_sf"/>
</dbReference>
<reference evidence="3" key="1">
    <citation type="journal article" date="2020" name="Stud. Mycol.">
        <title>101 Dothideomycetes genomes: a test case for predicting lifestyles and emergence of pathogens.</title>
        <authorList>
            <person name="Haridas S."/>
            <person name="Albert R."/>
            <person name="Binder M."/>
            <person name="Bloem J."/>
            <person name="Labutti K."/>
            <person name="Salamov A."/>
            <person name="Andreopoulos B."/>
            <person name="Baker S."/>
            <person name="Barry K."/>
            <person name="Bills G."/>
            <person name="Bluhm B."/>
            <person name="Cannon C."/>
            <person name="Castanera R."/>
            <person name="Culley D."/>
            <person name="Daum C."/>
            <person name="Ezra D."/>
            <person name="Gonzalez J."/>
            <person name="Henrissat B."/>
            <person name="Kuo A."/>
            <person name="Liang C."/>
            <person name="Lipzen A."/>
            <person name="Lutzoni F."/>
            <person name="Magnuson J."/>
            <person name="Mondo S."/>
            <person name="Nolan M."/>
            <person name="Ohm R."/>
            <person name="Pangilinan J."/>
            <person name="Park H.-J."/>
            <person name="Ramirez L."/>
            <person name="Alfaro M."/>
            <person name="Sun H."/>
            <person name="Tritt A."/>
            <person name="Yoshinaga Y."/>
            <person name="Zwiers L.-H."/>
            <person name="Turgeon B."/>
            <person name="Goodwin S."/>
            <person name="Spatafora J."/>
            <person name="Crous P."/>
            <person name="Grigoriev I."/>
        </authorList>
    </citation>
    <scope>NUCLEOTIDE SEQUENCE</scope>
    <source>
        <strain evidence="3">CBS 262.69</strain>
    </source>
</reference>
<feature type="domain" description="GST C-terminal" evidence="2">
    <location>
        <begin position="97"/>
        <end position="233"/>
    </location>
</feature>
<organism evidence="3 4">
    <name type="scientific">Trichodelitschia bisporula</name>
    <dbReference type="NCBI Taxonomy" id="703511"/>
    <lineage>
        <taxon>Eukaryota</taxon>
        <taxon>Fungi</taxon>
        <taxon>Dikarya</taxon>
        <taxon>Ascomycota</taxon>
        <taxon>Pezizomycotina</taxon>
        <taxon>Dothideomycetes</taxon>
        <taxon>Dothideomycetes incertae sedis</taxon>
        <taxon>Phaeotrichales</taxon>
        <taxon>Phaeotrichaceae</taxon>
        <taxon>Trichodelitschia</taxon>
    </lineage>
</organism>
<dbReference type="InterPro" id="IPR036282">
    <property type="entry name" value="Glutathione-S-Trfase_C_sf"/>
</dbReference>
<dbReference type="GO" id="GO:0005737">
    <property type="term" value="C:cytoplasm"/>
    <property type="evidence" value="ECO:0007669"/>
    <property type="project" value="TreeGrafter"/>
</dbReference>
<dbReference type="InterPro" id="IPR004045">
    <property type="entry name" value="Glutathione_S-Trfase_N"/>
</dbReference>
<evidence type="ECO:0000259" key="1">
    <source>
        <dbReference type="PROSITE" id="PS50404"/>
    </source>
</evidence>
<dbReference type="PROSITE" id="PS50405">
    <property type="entry name" value="GST_CTER"/>
    <property type="match status" value="1"/>
</dbReference>
<sequence>MAPKITLYTNHGCPYAHRAHITLRELGLEYEEVIIDLSTPREPWYLEVNPRGLVPSIKYSDGELKDEIITESAIVAQFLADLNPSHLLPASNASPTAALTRARINFFVDTWNTKIGSFMFALFRAADEGERQAKAAEWVAAVEKEIEPLLKDAGPFFGGAQKLTLAEVNIAPFLLRIFALSEAEVLPSSVKAGLLKLPNFARWSQATIKEPSVLFIWDEKAVVSRTAERIQKLKLQANGAAK</sequence>
<dbReference type="SUPFAM" id="SSF47616">
    <property type="entry name" value="GST C-terminal domain-like"/>
    <property type="match status" value="1"/>
</dbReference>
<dbReference type="Proteomes" id="UP000799640">
    <property type="component" value="Unassembled WGS sequence"/>
</dbReference>
<dbReference type="SUPFAM" id="SSF52833">
    <property type="entry name" value="Thioredoxin-like"/>
    <property type="match status" value="1"/>
</dbReference>
<dbReference type="InterPro" id="IPR050983">
    <property type="entry name" value="GST_Omega/HSP26"/>
</dbReference>
<evidence type="ECO:0000313" key="3">
    <source>
        <dbReference type="EMBL" id="KAF2403773.1"/>
    </source>
</evidence>
<dbReference type="AlphaFoldDB" id="A0A6G1I648"/>
<accession>A0A6G1I648</accession>
<dbReference type="CDD" id="cd00570">
    <property type="entry name" value="GST_N_family"/>
    <property type="match status" value="1"/>
</dbReference>
<evidence type="ECO:0000259" key="2">
    <source>
        <dbReference type="PROSITE" id="PS50405"/>
    </source>
</evidence>
<protein>
    <submittedName>
        <fullName evidence="3">Glutathione-S-transferas-like protein omega 1</fullName>
    </submittedName>
</protein>
<dbReference type="PANTHER" id="PTHR43968:SF8">
    <property type="entry name" value="S-TRANSFERASE, PUTATIVE (AFU_ORTHOLOGUE AFUA_2G00590)-RELATED"/>
    <property type="match status" value="1"/>
</dbReference>
<proteinExistence type="predicted"/>